<feature type="compositionally biased region" description="Basic and acidic residues" evidence="1">
    <location>
        <begin position="17"/>
        <end position="42"/>
    </location>
</feature>
<evidence type="ECO:0000256" key="1">
    <source>
        <dbReference type="SAM" id="MobiDB-lite"/>
    </source>
</evidence>
<keyword evidence="3" id="KW-1185">Reference proteome</keyword>
<gene>
    <name evidence="2" type="ORF">PAC_14595</name>
</gene>
<dbReference type="EMBL" id="FJOG01000027">
    <property type="protein sequence ID" value="CZR64696.1"/>
    <property type="molecule type" value="Genomic_DNA"/>
</dbReference>
<feature type="region of interest" description="Disordered" evidence="1">
    <location>
        <begin position="1"/>
        <end position="82"/>
    </location>
</feature>
<dbReference type="InterPro" id="IPR021833">
    <property type="entry name" value="DUF3425"/>
</dbReference>
<dbReference type="OrthoDB" id="2245989at2759"/>
<evidence type="ECO:0008006" key="4">
    <source>
        <dbReference type="Google" id="ProtNLM"/>
    </source>
</evidence>
<evidence type="ECO:0000313" key="3">
    <source>
        <dbReference type="Proteomes" id="UP000184330"/>
    </source>
</evidence>
<feature type="compositionally biased region" description="Low complexity" evidence="1">
    <location>
        <begin position="107"/>
        <end position="122"/>
    </location>
</feature>
<dbReference type="PANTHER" id="PTHR38116:SF9">
    <property type="entry name" value="BZIP DOMAIN-CONTAINING PROTEIN"/>
    <property type="match status" value="1"/>
</dbReference>
<proteinExistence type="predicted"/>
<name>A0A1L7XIB8_9HELO</name>
<dbReference type="Pfam" id="PF11905">
    <property type="entry name" value="DUF3425"/>
    <property type="match status" value="1"/>
</dbReference>
<protein>
    <recommendedName>
        <fullName evidence="4">BZIP domain-containing protein</fullName>
    </recommendedName>
</protein>
<dbReference type="PANTHER" id="PTHR38116">
    <property type="entry name" value="CHROMOSOME 7, WHOLE GENOME SHOTGUN SEQUENCE"/>
    <property type="match status" value="1"/>
</dbReference>
<reference evidence="2 3" key="1">
    <citation type="submission" date="2016-03" db="EMBL/GenBank/DDBJ databases">
        <authorList>
            <person name="Ploux O."/>
        </authorList>
    </citation>
    <scope>NUCLEOTIDE SEQUENCE [LARGE SCALE GENOMIC DNA]</scope>
    <source>
        <strain evidence="2 3">UAMH 11012</strain>
    </source>
</reference>
<dbReference type="STRING" id="576137.A0A1L7XIB8"/>
<organism evidence="2 3">
    <name type="scientific">Phialocephala subalpina</name>
    <dbReference type="NCBI Taxonomy" id="576137"/>
    <lineage>
        <taxon>Eukaryota</taxon>
        <taxon>Fungi</taxon>
        <taxon>Dikarya</taxon>
        <taxon>Ascomycota</taxon>
        <taxon>Pezizomycotina</taxon>
        <taxon>Leotiomycetes</taxon>
        <taxon>Helotiales</taxon>
        <taxon>Mollisiaceae</taxon>
        <taxon>Phialocephala</taxon>
        <taxon>Phialocephala fortinii species complex</taxon>
    </lineage>
</organism>
<feature type="region of interest" description="Disordered" evidence="1">
    <location>
        <begin position="94"/>
        <end position="122"/>
    </location>
</feature>
<dbReference type="Proteomes" id="UP000184330">
    <property type="component" value="Unassembled WGS sequence"/>
</dbReference>
<feature type="compositionally biased region" description="Basic residues" evidence="1">
    <location>
        <begin position="43"/>
        <end position="55"/>
    </location>
</feature>
<evidence type="ECO:0000313" key="2">
    <source>
        <dbReference type="EMBL" id="CZR64696.1"/>
    </source>
</evidence>
<accession>A0A1L7XIB8</accession>
<sequence>METRVRDGGGDGSAKSAEARSADNWLEEKDPRKRKLIQDRLAQRAHRQRLARSRQPRNATKDRQKTKPIGLAPKPSNEIYPPIVGIMGHQRSFEAHPSVGDNHQADDSSLIRQSSSDGSSSTASLDADNYYFTMPGFSLCAALHRNAQLQGISCLLPLPLMTPPGTPSLPLPLHPTPLQRTTIHLPYIDCLPIPKLRYNLILLNGLVDEEEFCADLVGTTSFVVLGRQSWDPEGWVLEREFKEKWRFLFD</sequence>
<dbReference type="AlphaFoldDB" id="A0A1L7XIB8"/>